<dbReference type="EMBL" id="CP009788">
    <property type="protein sequence ID" value="AJE04034.1"/>
    <property type="molecule type" value="Genomic_DNA"/>
</dbReference>
<dbReference type="PANTHER" id="PTHR39556">
    <property type="entry name" value="PROTEIN, PUTATIVE-RELATED"/>
    <property type="match status" value="1"/>
</dbReference>
<dbReference type="HOGENOM" id="CLU_056143_0_0_7"/>
<feature type="transmembrane region" description="Helical" evidence="1">
    <location>
        <begin position="179"/>
        <end position="202"/>
    </location>
</feature>
<keyword evidence="1" id="KW-1133">Transmembrane helix</keyword>
<dbReference type="Proteomes" id="UP000057609">
    <property type="component" value="Chromosome"/>
</dbReference>
<feature type="transmembrane region" description="Helical" evidence="1">
    <location>
        <begin position="21"/>
        <end position="40"/>
    </location>
</feature>
<feature type="transmembrane region" description="Helical" evidence="1">
    <location>
        <begin position="381"/>
        <end position="403"/>
    </location>
</feature>
<keyword evidence="1" id="KW-0812">Transmembrane</keyword>
<dbReference type="AlphaFoldDB" id="A0A0B5BFW2"/>
<feature type="transmembrane region" description="Helical" evidence="1">
    <location>
        <begin position="296"/>
        <end position="326"/>
    </location>
</feature>
<organism evidence="2 3">
    <name type="scientific">Geobacter pickeringii</name>
    <dbReference type="NCBI Taxonomy" id="345632"/>
    <lineage>
        <taxon>Bacteria</taxon>
        <taxon>Pseudomonadati</taxon>
        <taxon>Thermodesulfobacteriota</taxon>
        <taxon>Desulfuromonadia</taxon>
        <taxon>Geobacterales</taxon>
        <taxon>Geobacteraceae</taxon>
        <taxon>Geobacter</taxon>
    </lineage>
</organism>
<evidence type="ECO:0000256" key="1">
    <source>
        <dbReference type="SAM" id="Phobius"/>
    </source>
</evidence>
<dbReference type="OrthoDB" id="367235at2"/>
<feature type="transmembrane region" description="Helical" evidence="1">
    <location>
        <begin position="266"/>
        <end position="284"/>
    </location>
</feature>
<accession>A0A0B5BFW2</accession>
<proteinExistence type="predicted"/>
<evidence type="ECO:0000313" key="2">
    <source>
        <dbReference type="EMBL" id="AJE04034.1"/>
    </source>
</evidence>
<dbReference type="RefSeq" id="WP_039743631.1">
    <property type="nucleotide sequence ID" value="NZ_CP009788.1"/>
</dbReference>
<dbReference type="PANTHER" id="PTHR39556:SF1">
    <property type="entry name" value="PROTEIN, PUTATIVE-RELATED"/>
    <property type="match status" value="1"/>
</dbReference>
<name>A0A0B5BFW2_9BACT</name>
<protein>
    <recommendedName>
        <fullName evidence="4">DUF401 family protein</fullName>
    </recommendedName>
</protein>
<feature type="transmembrane region" description="Helical" evidence="1">
    <location>
        <begin position="214"/>
        <end position="234"/>
    </location>
</feature>
<gene>
    <name evidence="2" type="ORF">GPICK_12300</name>
</gene>
<dbReference type="KEGG" id="gpi:GPICK_12300"/>
<dbReference type="InterPro" id="IPR007294">
    <property type="entry name" value="DUF401"/>
</dbReference>
<dbReference type="STRING" id="345632.GPICK_12300"/>
<feature type="transmembrane region" description="Helical" evidence="1">
    <location>
        <begin position="147"/>
        <end position="167"/>
    </location>
</feature>
<keyword evidence="1" id="KW-0472">Membrane</keyword>
<keyword evidence="3" id="KW-1185">Reference proteome</keyword>
<reference evidence="2 3" key="1">
    <citation type="journal article" date="2015" name="Genome Announc.">
        <title>Complete Genome of Geobacter pickeringii G13T, a Metal-Reducing Isolate from Sedimentary Kaolin Deposits.</title>
        <authorList>
            <person name="Badalamenti J.P."/>
            <person name="Bond D.R."/>
        </authorList>
    </citation>
    <scope>NUCLEOTIDE SEQUENCE [LARGE SCALE GENOMIC DNA]</scope>
    <source>
        <strain evidence="2 3">G13</strain>
    </source>
</reference>
<feature type="transmembrane region" description="Helical" evidence="1">
    <location>
        <begin position="60"/>
        <end position="76"/>
    </location>
</feature>
<dbReference type="Pfam" id="PF04165">
    <property type="entry name" value="DUF401"/>
    <property type="match status" value="1"/>
</dbReference>
<sequence>MTDLLKTIAVLAVVVWLLRRKVHLGTVMVAGSLLLALLYLTPPLRFLFGVRTALVSPQSLEMTATLVFTMIMENILRTTGTLKRMVESLSELLPDPRLVMAAMPAMIGMLPSPGGAVFSAPMVREASARLSLPADQKAMINYWYRHIWEYVSPLYPGIILVAGLSHIPYQRIVLANAPFAVSVVCWGALFCFAGIGSIPAAAENRTGRGRALRTFLFTIAPIVATLAAVVLFRVNPVIAMGSVTALLYAGHRYRPSAILTSLRESVSLKALFLVFGIMIFQETLRVTGALDGISRFFAASGLPVLLIITAIPFLAGLMTGLTIAYVGITFPILMPLMGGDPPSLGLLALAFGSGFAGVMLSPVHLCLVLTREYFEADMSRVYRRLWIPQTLVLAAGAVPVYIFS</sequence>
<feature type="transmembrane region" description="Helical" evidence="1">
    <location>
        <begin position="346"/>
        <end position="369"/>
    </location>
</feature>
<evidence type="ECO:0000313" key="3">
    <source>
        <dbReference type="Proteomes" id="UP000057609"/>
    </source>
</evidence>
<evidence type="ECO:0008006" key="4">
    <source>
        <dbReference type="Google" id="ProtNLM"/>
    </source>
</evidence>